<evidence type="ECO:0000313" key="2">
    <source>
        <dbReference type="Proteomes" id="UP001307889"/>
    </source>
</evidence>
<name>A0ABN7BIJ8_9HEMI</name>
<sequence length="220" mass="23885">MKLLSNCPKSFLSKPPKFSFFPKFSSILALSPKLAPFLMYWNGGTTLLEGGGGRKSIVSIPGKRKSSRNVSKSSNTGFDFLRRAPFTFTGNSSSSETGSGPGPNVGALVGRCRAVTWRNRGGCLGPASFRKIVIATRADMVAKPAQAAQSHHRPEIPRFSSRCIARLSRTAAAGLGPPTARRAEDSRSGRIPVNGRFKKLTGRRRAVAKRTMFRKRLEFA</sequence>
<gene>
    <name evidence="1" type="ORF">NTJ_16259</name>
</gene>
<accession>A0ABN7BIJ8</accession>
<keyword evidence="2" id="KW-1185">Reference proteome</keyword>
<organism evidence="1 2">
    <name type="scientific">Nesidiocoris tenuis</name>
    <dbReference type="NCBI Taxonomy" id="355587"/>
    <lineage>
        <taxon>Eukaryota</taxon>
        <taxon>Metazoa</taxon>
        <taxon>Ecdysozoa</taxon>
        <taxon>Arthropoda</taxon>
        <taxon>Hexapoda</taxon>
        <taxon>Insecta</taxon>
        <taxon>Pterygota</taxon>
        <taxon>Neoptera</taxon>
        <taxon>Paraneoptera</taxon>
        <taxon>Hemiptera</taxon>
        <taxon>Heteroptera</taxon>
        <taxon>Panheteroptera</taxon>
        <taxon>Cimicomorpha</taxon>
        <taxon>Miridae</taxon>
        <taxon>Dicyphina</taxon>
        <taxon>Nesidiocoris</taxon>
    </lineage>
</organism>
<dbReference type="EMBL" id="AP028925">
    <property type="protein sequence ID" value="BET03441.1"/>
    <property type="molecule type" value="Genomic_DNA"/>
</dbReference>
<proteinExistence type="predicted"/>
<evidence type="ECO:0000313" key="1">
    <source>
        <dbReference type="EMBL" id="BET03441.1"/>
    </source>
</evidence>
<dbReference type="Proteomes" id="UP001307889">
    <property type="component" value="Chromosome 17"/>
</dbReference>
<protein>
    <submittedName>
        <fullName evidence="1">Uncharacterized protein</fullName>
    </submittedName>
</protein>
<reference evidence="1 2" key="1">
    <citation type="submission" date="2023-09" db="EMBL/GenBank/DDBJ databases">
        <title>Nesidiocoris tenuis whole genome shotgun sequence.</title>
        <authorList>
            <person name="Shibata T."/>
            <person name="Shimoda M."/>
            <person name="Kobayashi T."/>
            <person name="Uehara T."/>
        </authorList>
    </citation>
    <scope>NUCLEOTIDE SEQUENCE [LARGE SCALE GENOMIC DNA]</scope>
    <source>
        <strain evidence="1 2">Japan</strain>
    </source>
</reference>